<evidence type="ECO:0000313" key="7">
    <source>
        <dbReference type="Proteomes" id="UP000741360"/>
    </source>
</evidence>
<dbReference type="Gene3D" id="3.40.190.10">
    <property type="entry name" value="Periplasmic binding protein-like II"/>
    <property type="match status" value="1"/>
</dbReference>
<evidence type="ECO:0000259" key="5">
    <source>
        <dbReference type="Pfam" id="PF09084"/>
    </source>
</evidence>
<accession>A0A932GPA7</accession>
<evidence type="ECO:0000256" key="2">
    <source>
        <dbReference type="ARBA" id="ARBA00010742"/>
    </source>
</evidence>
<dbReference type="InterPro" id="IPR015168">
    <property type="entry name" value="SsuA/THI5"/>
</dbReference>
<organism evidence="6 7">
    <name type="scientific">Tectimicrobiota bacterium</name>
    <dbReference type="NCBI Taxonomy" id="2528274"/>
    <lineage>
        <taxon>Bacteria</taxon>
        <taxon>Pseudomonadati</taxon>
        <taxon>Nitrospinota/Tectimicrobiota group</taxon>
        <taxon>Candidatus Tectimicrobiota</taxon>
    </lineage>
</organism>
<evidence type="ECO:0000256" key="1">
    <source>
        <dbReference type="ARBA" id="ARBA00004418"/>
    </source>
</evidence>
<comment type="caution">
    <text evidence="6">The sequence shown here is derived from an EMBL/GenBank/DDBJ whole genome shotgun (WGS) entry which is preliminary data.</text>
</comment>
<dbReference type="EMBL" id="JACPSX010000112">
    <property type="protein sequence ID" value="MBI3014686.1"/>
    <property type="molecule type" value="Genomic_DNA"/>
</dbReference>
<sequence length="188" mass="19820">MGPSIMMRKWMAIPAMVFCLLVAVVTEPAAQGLTKVPVSYTTISGQQAIMRVVKDAGIFEKNGLDVTLIYMGTGSAIQALMAKESPVIVASGVQPVNANLRGTDVVVFINLADKLDYIFFGGKGIKEGKDLVGGRVAITRFGALSEFGALYAVRQLGLRPTDVTMVQIGGQPDRFAALEAGAAQATVL</sequence>
<evidence type="ECO:0000313" key="6">
    <source>
        <dbReference type="EMBL" id="MBI3014686.1"/>
    </source>
</evidence>
<feature type="signal peptide" evidence="4">
    <location>
        <begin position="1"/>
        <end position="29"/>
    </location>
</feature>
<comment type="subcellular location">
    <subcellularLocation>
        <location evidence="1">Periplasm</location>
    </subcellularLocation>
</comment>
<comment type="similarity">
    <text evidence="2">Belongs to the bacterial solute-binding protein SsuA/TauA family.</text>
</comment>
<gene>
    <name evidence="6" type="ORF">HYY65_06440</name>
</gene>
<dbReference type="SUPFAM" id="SSF53850">
    <property type="entry name" value="Periplasmic binding protein-like II"/>
    <property type="match status" value="1"/>
</dbReference>
<dbReference type="GO" id="GO:0042597">
    <property type="term" value="C:periplasmic space"/>
    <property type="evidence" value="ECO:0007669"/>
    <property type="project" value="UniProtKB-SubCell"/>
</dbReference>
<keyword evidence="3 4" id="KW-0732">Signal</keyword>
<dbReference type="Proteomes" id="UP000741360">
    <property type="component" value="Unassembled WGS sequence"/>
</dbReference>
<proteinExistence type="inferred from homology"/>
<evidence type="ECO:0000256" key="3">
    <source>
        <dbReference type="ARBA" id="ARBA00022729"/>
    </source>
</evidence>
<dbReference type="AlphaFoldDB" id="A0A932GPA7"/>
<dbReference type="Pfam" id="PF09084">
    <property type="entry name" value="NMT1"/>
    <property type="match status" value="1"/>
</dbReference>
<evidence type="ECO:0000256" key="4">
    <source>
        <dbReference type="SAM" id="SignalP"/>
    </source>
</evidence>
<name>A0A932GPA7_UNCTE</name>
<dbReference type="PANTHER" id="PTHR30024:SF47">
    <property type="entry name" value="TAURINE-BINDING PERIPLASMIC PROTEIN"/>
    <property type="match status" value="1"/>
</dbReference>
<protein>
    <submittedName>
        <fullName evidence="6">ABC transporter substrate-binding protein</fullName>
    </submittedName>
</protein>
<feature type="domain" description="SsuA/THI5-like" evidence="5">
    <location>
        <begin position="52"/>
        <end position="186"/>
    </location>
</feature>
<reference evidence="6" key="1">
    <citation type="submission" date="2020-07" db="EMBL/GenBank/DDBJ databases">
        <title>Huge and variable diversity of episymbiotic CPR bacteria and DPANN archaea in groundwater ecosystems.</title>
        <authorList>
            <person name="He C.Y."/>
            <person name="Keren R."/>
            <person name="Whittaker M."/>
            <person name="Farag I.F."/>
            <person name="Doudna J."/>
            <person name="Cate J.H.D."/>
            <person name="Banfield J.F."/>
        </authorList>
    </citation>
    <scope>NUCLEOTIDE SEQUENCE</scope>
    <source>
        <strain evidence="6">NC_groundwater_717_Ag_S-0.2um_59_8</strain>
    </source>
</reference>
<feature type="non-terminal residue" evidence="6">
    <location>
        <position position="188"/>
    </location>
</feature>
<dbReference type="PANTHER" id="PTHR30024">
    <property type="entry name" value="ALIPHATIC SULFONATES-BINDING PROTEIN-RELATED"/>
    <property type="match status" value="1"/>
</dbReference>
<feature type="chain" id="PRO_5037829204" evidence="4">
    <location>
        <begin position="30"/>
        <end position="188"/>
    </location>
</feature>